<evidence type="ECO:0000313" key="9">
    <source>
        <dbReference type="Proteomes" id="UP000003163"/>
    </source>
</evidence>
<evidence type="ECO:0000256" key="1">
    <source>
        <dbReference type="ARBA" id="ARBA00002912"/>
    </source>
</evidence>
<keyword evidence="5 7" id="KW-0067">ATP-binding</keyword>
<protein>
    <recommendedName>
        <fullName evidence="10">T-complex protein 1, zeta subunit</fullName>
    </recommendedName>
</protein>
<accession>J9DVD3</accession>
<dbReference type="InterPro" id="IPR017998">
    <property type="entry name" value="Chaperone_TCP-1"/>
</dbReference>
<dbReference type="PANTHER" id="PTHR11353">
    <property type="entry name" value="CHAPERONIN"/>
    <property type="match status" value="1"/>
</dbReference>
<evidence type="ECO:0000256" key="6">
    <source>
        <dbReference type="ARBA" id="ARBA00023186"/>
    </source>
</evidence>
<keyword evidence="9" id="KW-1185">Reference proteome</keyword>
<dbReference type="GO" id="GO:0005524">
    <property type="term" value="F:ATP binding"/>
    <property type="evidence" value="ECO:0007669"/>
    <property type="project" value="UniProtKB-KW"/>
</dbReference>
<dbReference type="InterPro" id="IPR027413">
    <property type="entry name" value="GROEL-like_equatorial_sf"/>
</dbReference>
<dbReference type="Gene3D" id="3.50.7.10">
    <property type="entry name" value="GroEL"/>
    <property type="match status" value="1"/>
</dbReference>
<organism evidence="8 9">
    <name type="scientific">Edhazardia aedis (strain USNM 41457)</name>
    <name type="common">Microsporidian parasite</name>
    <dbReference type="NCBI Taxonomy" id="1003232"/>
    <lineage>
        <taxon>Eukaryota</taxon>
        <taxon>Fungi</taxon>
        <taxon>Fungi incertae sedis</taxon>
        <taxon>Microsporidia</taxon>
        <taxon>Edhazardia</taxon>
    </lineage>
</organism>
<dbReference type="GO" id="GO:0140662">
    <property type="term" value="F:ATP-dependent protein folding chaperone"/>
    <property type="evidence" value="ECO:0007669"/>
    <property type="project" value="InterPro"/>
</dbReference>
<gene>
    <name evidence="8" type="ORF">EDEG_00712</name>
</gene>
<dbReference type="PRINTS" id="PR00304">
    <property type="entry name" value="TCOMPLEXTCP1"/>
</dbReference>
<dbReference type="OMA" id="LHPRIMT"/>
<dbReference type="SUPFAM" id="SSF52029">
    <property type="entry name" value="GroEL apical domain-like"/>
    <property type="match status" value="1"/>
</dbReference>
<comment type="caution">
    <text evidence="8">The sequence shown here is derived from an EMBL/GenBank/DDBJ whole genome shotgun (WGS) entry which is preliminary data.</text>
</comment>
<keyword evidence="4 7" id="KW-0547">Nucleotide-binding</keyword>
<evidence type="ECO:0000256" key="3">
    <source>
        <dbReference type="ARBA" id="ARBA00011381"/>
    </source>
</evidence>
<dbReference type="OrthoDB" id="10052040at2759"/>
<evidence type="ECO:0000256" key="4">
    <source>
        <dbReference type="ARBA" id="ARBA00022741"/>
    </source>
</evidence>
<comment type="function">
    <text evidence="1">Molecular chaperone; assists the folding of proteins upon ATP hydrolysis.</text>
</comment>
<evidence type="ECO:0000313" key="8">
    <source>
        <dbReference type="EMBL" id="EJW05247.1"/>
    </source>
</evidence>
<comment type="similarity">
    <text evidence="2 7">Belongs to the TCP-1 chaperonin family.</text>
</comment>
<keyword evidence="6 7" id="KW-0143">Chaperone</keyword>
<dbReference type="HOGENOM" id="CLU_008891_3_1_1"/>
<dbReference type="Proteomes" id="UP000003163">
    <property type="component" value="Unassembled WGS sequence"/>
</dbReference>
<evidence type="ECO:0000256" key="2">
    <source>
        <dbReference type="ARBA" id="ARBA00008020"/>
    </source>
</evidence>
<proteinExistence type="inferred from homology"/>
<reference evidence="9" key="2">
    <citation type="submission" date="2015-07" db="EMBL/GenBank/DDBJ databases">
        <title>Contrasting host-pathogen interactions and genome evolution in two generalist and specialist microsporidian pathogens of mosquitoes.</title>
        <authorList>
            <consortium name="The Broad Institute Genomics Platform"/>
            <consortium name="The Broad Institute Genome Sequencing Center for Infectious Disease"/>
            <person name="Cuomo C.A."/>
            <person name="Sanscrainte N.D."/>
            <person name="Goldberg J.M."/>
            <person name="Heiman D."/>
            <person name="Young S."/>
            <person name="Zeng Q."/>
            <person name="Becnel J.J."/>
            <person name="Birren B.W."/>
        </authorList>
    </citation>
    <scope>NUCLEOTIDE SEQUENCE [LARGE SCALE GENOMIC DNA]</scope>
    <source>
        <strain evidence="9">USNM 41457</strain>
    </source>
</reference>
<evidence type="ECO:0008006" key="10">
    <source>
        <dbReference type="Google" id="ProtNLM"/>
    </source>
</evidence>
<dbReference type="GO" id="GO:0005832">
    <property type="term" value="C:chaperonin-containing T-complex"/>
    <property type="evidence" value="ECO:0007669"/>
    <property type="project" value="EnsemblFungi"/>
</dbReference>
<name>J9DVD3_EDHAE</name>
<dbReference type="GO" id="GO:0051082">
    <property type="term" value="F:unfolded protein binding"/>
    <property type="evidence" value="ECO:0007669"/>
    <property type="project" value="EnsemblFungi"/>
</dbReference>
<dbReference type="VEuPathDB" id="MicrosporidiaDB:EDEG_00712"/>
<evidence type="ECO:0000256" key="5">
    <source>
        <dbReference type="ARBA" id="ARBA00022840"/>
    </source>
</evidence>
<dbReference type="EMBL" id="AFBI03000008">
    <property type="protein sequence ID" value="EJW05247.1"/>
    <property type="molecule type" value="Genomic_DNA"/>
</dbReference>
<comment type="subunit">
    <text evidence="3">Component of the T-complex protein 1 (TCP1) complex.</text>
</comment>
<dbReference type="AlphaFoldDB" id="J9DVD3"/>
<dbReference type="Gene3D" id="1.10.560.10">
    <property type="entry name" value="GroEL-like equatorial domain"/>
    <property type="match status" value="2"/>
</dbReference>
<dbReference type="FunCoup" id="J9DVD3">
    <property type="interactions" value="205"/>
</dbReference>
<dbReference type="InterPro" id="IPR002423">
    <property type="entry name" value="Cpn60/GroEL/TCP-1"/>
</dbReference>
<reference evidence="8 9" key="1">
    <citation type="submission" date="2011-08" db="EMBL/GenBank/DDBJ databases">
        <authorList>
            <person name="Liu Z.J."/>
            <person name="Shi F.L."/>
            <person name="Lu J.Q."/>
            <person name="Li M."/>
            <person name="Wang Z.L."/>
        </authorList>
    </citation>
    <scope>NUCLEOTIDE SEQUENCE [LARGE SCALE GENOMIC DNA]</scope>
    <source>
        <strain evidence="8 9">USNM 41457</strain>
    </source>
</reference>
<dbReference type="InterPro" id="IPR027409">
    <property type="entry name" value="GroEL-like_apical_dom_sf"/>
</dbReference>
<dbReference type="InterPro" id="IPR027410">
    <property type="entry name" value="TCP-1-like_intermed_sf"/>
</dbReference>
<dbReference type="STRING" id="1003232.J9DVD3"/>
<dbReference type="Pfam" id="PF00118">
    <property type="entry name" value="Cpn60_TCP1"/>
    <property type="match status" value="2"/>
</dbReference>
<dbReference type="InParanoid" id="J9DVD3"/>
<dbReference type="SUPFAM" id="SSF54849">
    <property type="entry name" value="GroEL-intermediate domain like"/>
    <property type="match status" value="1"/>
</dbReference>
<sequence length="577" mass="64876">MNFISKETQITQAGQAIKINAHASNALCQLFSSNIGPYGTLKMLISPSNSVSLTKDGTIICNDVQFTHPLSKLIANSASSLSKVVGDGISTYICLICEIFQSACYYHNNGADIRRICDGIQIALCDLLKFLSTIKVKIDNVFDSDSVFESISRENEPKQDSFKDDIDKLDEKLDSKFSKNFPITNEKNNFSESRKEYILNNLSSDECAIYRLILASLSTKIDRYISKKMTSYVFEALKSITKNENFDTNMIEIMRFGDGDPEDSIFVDGIVFDHGNRHPMMPTNVDNCAIMIGNISLEYEKPEINVQFQYASAEQRDALVASERKFIFERAVAIAEFAKKVKETTGKNFVLINEKGIDPISLEVLANANVLALRRSKRRNLERLIKCCGGSIISRVDQLDFDSLGSCESINVQTFNDEKFTFLQGTPIKGSCTILIRGNVNYEVERIINAVKSAIKSASIAIKNKCFIYGGLFLYSQICNFLNHKYNKVDYRSAIGYKVLERAFTNVAKNLIKNEGKNIEDEILRFERKEVQKNNVIDNYSVITNVITNASVMAINLLMVDDIIKAGKPLKDEKEQK</sequence>
<dbReference type="SUPFAM" id="SSF48592">
    <property type="entry name" value="GroEL equatorial domain-like"/>
    <property type="match status" value="1"/>
</dbReference>
<evidence type="ECO:0000256" key="7">
    <source>
        <dbReference type="RuleBase" id="RU004187"/>
    </source>
</evidence>